<comment type="function">
    <text evidence="7">Functions as a recycling factor of the spliceosome, a machinery that forms on each precursor-messenger RNA (pre-mRNA) and catalyzes the removal of introns. Chaperones the re-annealing of U4 and U6 snRNAs (small nuclear RNAs) released from previous rounds of splicing, an initial step in reforming the U4/U6-U5 tri-snRNP (small nuclear ribonucleoprotein) that can reassemble into another spliceosome complex; this step involves binding U6 and facilitating the unwinding of the U6 internal stem loop, followed by base-pairing of U6 to U4.</text>
</comment>
<feature type="domain" description="RRM" evidence="11">
    <location>
        <begin position="1049"/>
        <end position="1134"/>
    </location>
</feature>
<evidence type="ECO:0000256" key="10">
    <source>
        <dbReference type="SAM" id="MobiDB-lite"/>
    </source>
</evidence>
<feature type="region of interest" description="Disordered" evidence="10">
    <location>
        <begin position="804"/>
        <end position="880"/>
    </location>
</feature>
<keyword evidence="4" id="KW-0694">RNA-binding</keyword>
<dbReference type="EMBL" id="LWDF02000265">
    <property type="protein sequence ID" value="KAE8251083.1"/>
    <property type="molecule type" value="Genomic_DNA"/>
</dbReference>
<evidence type="ECO:0000256" key="1">
    <source>
        <dbReference type="ARBA" id="ARBA00004123"/>
    </source>
</evidence>
<gene>
    <name evidence="12" type="ORF">A4X13_0g4173</name>
</gene>
<dbReference type="Proteomes" id="UP000077521">
    <property type="component" value="Unassembled WGS sequence"/>
</dbReference>
<sequence length="1352" mass="146022">MADMDMSLEEERPADGLQEDQESSGPAEPAGQSKDKDQHQRRNALAYRTWIRSIQAKLLALPPEASPPANTDGSHAQRRLKLLQELENAYEEASQTVVLSEQEWQLLLNVHLACRLRLGRPLSPDELDETIALHERATTESVGMHITLYAALASLLVGLHGRYTALAALGSSQGLLDEDGLGGSSAAATYEVLPAWTGCGGGGAQLLQSIPGAYAPESIALLSPTSGQAEEAQLSEAFGSRLGEDVIRNSLRSTCGRCAGHVSESHKVWHFLKVFELAHLQADPTSERMQGVQEVFMARLRIPHQNIDATFQSFSSFVTRWLPASDYETTMASANRSYSPAKQTLSSHQRHEDALQGPNGTYYSGAASAWTTYLNSLTNARPAAHPKGKNRSQASASEGTDPETVIALFERCLAIFGLPLTTAEQEFLSAPPQPAYEADRKKREKAMSKEDRDQIWQLDMSRWKQAESVWEDLGSFLATAPPSYQTLLLATLHKAVKAVPGSGLLIALLMRSLAMLRRPKDETEQVFNSGLANDICAERGTESLVSLLVGRVDVEREYCAIALLEQIQEERKTQTEQSDDTVALDMDVAHAQLANSETHWAEVYAILEYTLSILDNHVAAPAPKGRGKRGEDQSVHQRQPDPDLTLQRYITAWAERLGAAGAALVEPMWESTLESQGGVNIRVWQEAANFFARKGDVQRARSLFKQASGRRFPTRATRGDAQTATDGMQALLQAKTALLQDWVTFEHSWGSSKDVQYATSRSKAETAKLWEAYYQRYASQSVSQPVVAMEGDGAIAGQDEVMHAPEPSTTQTDAPSSVSVRASGKRKADEDEEEEQEEGGKTNSIGRDLSLSFGGGAKKGRPDDVPSEQGGSKRDREHSSVVVANMPPDATQAEVRALFNRCGPIQALTGPTVLSDGRSAAVVEFTNRSAVTGALTRNGKSLRPDADEDISVALGHDCTLYVTNFPEETTDADIRDRFGKYGPIFTVRWPSKKFAEKRRFAYVQYAKPEEAQAALSENGVKLSETTKLVVALSDPDRKKKRSDAQANLKELYVTGLPRIATVVEEVRALFENYGTVDDLRIPTAKEKDNRALEGQIQGIAFVDMHTDLDAQRAMRELNSTTYRGKVLSITLAAPRGASHVKAPPAYYERGAGGAQKARSVVVRGLPLDAQEGLIQQTLETALGTPGGGSVKSIEWTPGEDGKGMARVELRDAAVAGKLLLLEVAYDGSHPLSIAPLGAHGGAVETKRRGQPSEGGSRGTATSGEPSNMLLPRTARSGLGGRGRGRGGLGFARPSAPRVSGVNAVALGNGSGGDSMDVDAPSTSGAAQGGQTGQPAVKRDQNDFRAMLSGNRG</sequence>
<evidence type="ECO:0000256" key="5">
    <source>
        <dbReference type="ARBA" id="ARBA00023187"/>
    </source>
</evidence>
<keyword evidence="6" id="KW-0539">Nucleus</keyword>
<organism evidence="12 13">
    <name type="scientific">Tilletia indica</name>
    <dbReference type="NCBI Taxonomy" id="43049"/>
    <lineage>
        <taxon>Eukaryota</taxon>
        <taxon>Fungi</taxon>
        <taxon>Dikarya</taxon>
        <taxon>Basidiomycota</taxon>
        <taxon>Ustilaginomycotina</taxon>
        <taxon>Exobasidiomycetes</taxon>
        <taxon>Tilletiales</taxon>
        <taxon>Tilletiaceae</taxon>
        <taxon>Tilletia</taxon>
    </lineage>
</organism>
<comment type="caution">
    <text evidence="12">The sequence shown here is derived from an EMBL/GenBank/DDBJ whole genome shotgun (WGS) entry which is preliminary data.</text>
</comment>
<name>A0A177TFT6_9BASI</name>
<reference evidence="12" key="2">
    <citation type="journal article" date="2019" name="IMA Fungus">
        <title>Genome sequencing and comparison of five Tilletia species to identify candidate genes for the detection of regulated species infecting wheat.</title>
        <authorList>
            <person name="Nguyen H.D.T."/>
            <person name="Sultana T."/>
            <person name="Kesanakurti P."/>
            <person name="Hambleton S."/>
        </authorList>
    </citation>
    <scope>NUCLEOTIDE SEQUENCE</scope>
    <source>
        <strain evidence="12">DAOMC 236416</strain>
    </source>
</reference>
<evidence type="ECO:0000256" key="3">
    <source>
        <dbReference type="ARBA" id="ARBA00022737"/>
    </source>
</evidence>
<feature type="region of interest" description="Disordered" evidence="10">
    <location>
        <begin position="1"/>
        <end position="42"/>
    </location>
</feature>
<keyword evidence="9" id="KW-0175">Coiled coil</keyword>
<protein>
    <recommendedName>
        <fullName evidence="8">U4/U6 snRNA-associated-splicing factor PRP24</fullName>
    </recommendedName>
</protein>
<keyword evidence="13" id="KW-1185">Reference proteome</keyword>
<dbReference type="InterPro" id="IPR035979">
    <property type="entry name" value="RBD_domain_sf"/>
</dbReference>
<evidence type="ECO:0000256" key="9">
    <source>
        <dbReference type="SAM" id="Coils"/>
    </source>
</evidence>
<dbReference type="PROSITE" id="PS50102">
    <property type="entry name" value="RRM"/>
    <property type="match status" value="3"/>
</dbReference>
<evidence type="ECO:0000259" key="11">
    <source>
        <dbReference type="PROSITE" id="PS50102"/>
    </source>
</evidence>
<dbReference type="FunFam" id="3.30.70.330:FF:000365">
    <property type="entry name" value="U4/U6 snRNA-associated-splicing factor PRP24"/>
    <property type="match status" value="1"/>
</dbReference>
<evidence type="ECO:0000313" key="12">
    <source>
        <dbReference type="EMBL" id="KAE8251083.1"/>
    </source>
</evidence>
<feature type="region of interest" description="Disordered" evidence="10">
    <location>
        <begin position="1235"/>
        <end position="1340"/>
    </location>
</feature>
<feature type="compositionally biased region" description="Basic and acidic residues" evidence="10">
    <location>
        <begin position="628"/>
        <end position="641"/>
    </location>
</feature>
<keyword evidence="3" id="KW-0677">Repeat</keyword>
<feature type="compositionally biased region" description="Polar residues" evidence="10">
    <location>
        <begin position="807"/>
        <end position="820"/>
    </location>
</feature>
<evidence type="ECO:0000313" key="13">
    <source>
        <dbReference type="Proteomes" id="UP000077521"/>
    </source>
</evidence>
<dbReference type="Gene3D" id="3.30.70.330">
    <property type="match status" value="3"/>
</dbReference>
<evidence type="ECO:0000256" key="6">
    <source>
        <dbReference type="ARBA" id="ARBA00023242"/>
    </source>
</evidence>
<dbReference type="SUPFAM" id="SSF54928">
    <property type="entry name" value="RNA-binding domain, RBD"/>
    <property type="match status" value="2"/>
</dbReference>
<keyword evidence="2" id="KW-0507">mRNA processing</keyword>
<evidence type="ECO:0000256" key="8">
    <source>
        <dbReference type="ARBA" id="ARBA00093627"/>
    </source>
</evidence>
<evidence type="ECO:0000256" key="4">
    <source>
        <dbReference type="ARBA" id="ARBA00022884"/>
    </source>
</evidence>
<reference evidence="12" key="1">
    <citation type="submission" date="2016-04" db="EMBL/GenBank/DDBJ databases">
        <authorList>
            <person name="Nguyen H.D."/>
            <person name="Samba Siva P."/>
            <person name="Cullis J."/>
            <person name="Levesque C.A."/>
            <person name="Hambleton S."/>
        </authorList>
    </citation>
    <scope>NUCLEOTIDE SEQUENCE</scope>
    <source>
        <strain evidence="12">DAOMC 236416</strain>
    </source>
</reference>
<keyword evidence="5" id="KW-0508">mRNA splicing</keyword>
<dbReference type="SMART" id="SM00360">
    <property type="entry name" value="RRM"/>
    <property type="match status" value="3"/>
</dbReference>
<feature type="domain" description="RRM" evidence="11">
    <location>
        <begin position="879"/>
        <end position="957"/>
    </location>
</feature>
<accession>A0A177TFT6</accession>
<feature type="region of interest" description="Disordered" evidence="10">
    <location>
        <begin position="622"/>
        <end position="641"/>
    </location>
</feature>
<feature type="coiled-coil region" evidence="9">
    <location>
        <begin position="76"/>
        <end position="103"/>
    </location>
</feature>
<dbReference type="InterPro" id="IPR011990">
    <property type="entry name" value="TPR-like_helical_dom_sf"/>
</dbReference>
<dbReference type="CDD" id="cd00590">
    <property type="entry name" value="RRM_SF"/>
    <property type="match status" value="1"/>
</dbReference>
<dbReference type="InterPro" id="IPR012677">
    <property type="entry name" value="Nucleotide-bd_a/b_plait_sf"/>
</dbReference>
<dbReference type="GO" id="GO:0005688">
    <property type="term" value="C:U6 snRNP"/>
    <property type="evidence" value="ECO:0007669"/>
    <property type="project" value="UniProtKB-ARBA"/>
</dbReference>
<dbReference type="InterPro" id="IPR000504">
    <property type="entry name" value="RRM_dom"/>
</dbReference>
<dbReference type="GO" id="GO:0006397">
    <property type="term" value="P:mRNA processing"/>
    <property type="evidence" value="ECO:0007669"/>
    <property type="project" value="UniProtKB-KW"/>
</dbReference>
<evidence type="ECO:0000256" key="2">
    <source>
        <dbReference type="ARBA" id="ARBA00022664"/>
    </source>
</evidence>
<dbReference type="PANTHER" id="PTHR10352">
    <property type="entry name" value="EUKARYOTIC TRANSLATION INITIATION FACTOR 3 SUBUNIT G"/>
    <property type="match status" value="1"/>
</dbReference>
<feature type="domain" description="RRM" evidence="11">
    <location>
        <begin position="958"/>
        <end position="1035"/>
    </location>
</feature>
<dbReference type="Pfam" id="PF00076">
    <property type="entry name" value="RRM_1"/>
    <property type="match status" value="3"/>
</dbReference>
<evidence type="ECO:0000256" key="7">
    <source>
        <dbReference type="ARBA" id="ARBA00093374"/>
    </source>
</evidence>
<dbReference type="GO" id="GO:0008380">
    <property type="term" value="P:RNA splicing"/>
    <property type="evidence" value="ECO:0007669"/>
    <property type="project" value="UniProtKB-KW"/>
</dbReference>
<dbReference type="Gene3D" id="1.25.40.10">
    <property type="entry name" value="Tetratricopeptide repeat domain"/>
    <property type="match status" value="2"/>
</dbReference>
<feature type="compositionally biased region" description="Gly residues" evidence="10">
    <location>
        <begin position="1277"/>
        <end position="1289"/>
    </location>
</feature>
<comment type="subcellular location">
    <subcellularLocation>
        <location evidence="1">Nucleus</location>
    </subcellularLocation>
</comment>
<dbReference type="GO" id="GO:0003723">
    <property type="term" value="F:RNA binding"/>
    <property type="evidence" value="ECO:0007669"/>
    <property type="project" value="UniProtKB-UniRule"/>
</dbReference>
<proteinExistence type="predicted"/>